<dbReference type="InterPro" id="IPR026259">
    <property type="entry name" value="MauG/Cytc_peroxidase"/>
</dbReference>
<keyword evidence="2 8" id="KW-0349">Heme</keyword>
<comment type="caution">
    <text evidence="11">The sequence shown here is derived from an EMBL/GenBank/DDBJ whole genome shotgun (WGS) entry which is preliminary data.</text>
</comment>
<keyword evidence="7 8" id="KW-0408">Iron</keyword>
<evidence type="ECO:0000259" key="10">
    <source>
        <dbReference type="PROSITE" id="PS51007"/>
    </source>
</evidence>
<keyword evidence="11" id="KW-0575">Peroxidase</keyword>
<dbReference type="EC" id="1.11.1.5" evidence="11"/>
<evidence type="ECO:0000256" key="2">
    <source>
        <dbReference type="ARBA" id="ARBA00022617"/>
    </source>
</evidence>
<keyword evidence="5" id="KW-0574">Periplasm</keyword>
<evidence type="ECO:0000256" key="3">
    <source>
        <dbReference type="ARBA" id="ARBA00022723"/>
    </source>
</evidence>
<dbReference type="InterPro" id="IPR009056">
    <property type="entry name" value="Cyt_c-like_dom"/>
</dbReference>
<protein>
    <submittedName>
        <fullName evidence="11">Cytochrome c peroxidase</fullName>
        <ecNumber evidence="11">1.11.1.5</ecNumber>
    </submittedName>
</protein>
<comment type="subcellular location">
    <subcellularLocation>
        <location evidence="1">Periplasm</location>
    </subcellularLocation>
</comment>
<sequence>MKFPKISTFILCCSLMNWACNKTQSVEIEPDKLFVQPQNFPEPVYNLSSNPITKEGFELGKSLFYDGLLSRDGSISCGECHRQDYAFTHHLHDLSHGIDNQIGLRNAPSLQNMAWEKTFGWDGGVFNLDLFSIAPIENPVEMDEKVTNVLEKLRNTDKYPPMFKNAFGTTEITSERFLKAISQFVLSLVSANSRYDKYVRKEANASLTDTELAGMTVFKQKCASCHSGELFTDGSFRNNGLPPTERQQVVYRVVDGVKKAFFELVVDNGRMRVTELPEDQNKFKVPSLRNVEATRPYMHDGRFQTLEEVLNHYSNTVTATNNLDPQLNQNGKLGIPLSDTEKTQIIAFLKTLTDREFLADKRFTPQ</sequence>
<dbReference type="PIRSF" id="PIRSF000294">
    <property type="entry name" value="Cytochrome-c_peroxidase"/>
    <property type="match status" value="1"/>
</dbReference>
<feature type="domain" description="Cytochrome c" evidence="10">
    <location>
        <begin position="209"/>
        <end position="353"/>
    </location>
</feature>
<dbReference type="Gene3D" id="1.10.760.10">
    <property type="entry name" value="Cytochrome c-like domain"/>
    <property type="match status" value="2"/>
</dbReference>
<evidence type="ECO:0000313" key="11">
    <source>
        <dbReference type="EMBL" id="MEA5138273.1"/>
    </source>
</evidence>
<keyword evidence="3 8" id="KW-0479">Metal-binding</keyword>
<evidence type="ECO:0000256" key="8">
    <source>
        <dbReference type="PROSITE-ProRule" id="PRU00433"/>
    </source>
</evidence>
<keyword evidence="12" id="KW-1185">Reference proteome</keyword>
<accession>A0ABU5Q5Z4</accession>
<dbReference type="Proteomes" id="UP001302949">
    <property type="component" value="Unassembled WGS sequence"/>
</dbReference>
<evidence type="ECO:0000256" key="6">
    <source>
        <dbReference type="ARBA" id="ARBA00023002"/>
    </source>
</evidence>
<evidence type="ECO:0000256" key="1">
    <source>
        <dbReference type="ARBA" id="ARBA00004418"/>
    </source>
</evidence>
<dbReference type="Pfam" id="PF03150">
    <property type="entry name" value="CCP_MauG"/>
    <property type="match status" value="1"/>
</dbReference>
<dbReference type="RefSeq" id="WP_323295442.1">
    <property type="nucleotide sequence ID" value="NZ_JAYFUM010000005.1"/>
</dbReference>
<dbReference type="PROSITE" id="PS51007">
    <property type="entry name" value="CYTC"/>
    <property type="match status" value="1"/>
</dbReference>
<evidence type="ECO:0000256" key="4">
    <source>
        <dbReference type="ARBA" id="ARBA00022729"/>
    </source>
</evidence>
<dbReference type="EMBL" id="JAYFUM010000005">
    <property type="protein sequence ID" value="MEA5138273.1"/>
    <property type="molecule type" value="Genomic_DNA"/>
</dbReference>
<dbReference type="InterPro" id="IPR051395">
    <property type="entry name" value="Cytochrome_c_Peroxidase/MauG"/>
</dbReference>
<dbReference type="InterPro" id="IPR004852">
    <property type="entry name" value="Di-haem_cyt_c_peroxidsae"/>
</dbReference>
<name>A0ABU5Q5Z4_9BACT</name>
<dbReference type="InterPro" id="IPR036909">
    <property type="entry name" value="Cyt_c-like_dom_sf"/>
</dbReference>
<dbReference type="PANTHER" id="PTHR30600">
    <property type="entry name" value="CYTOCHROME C PEROXIDASE-RELATED"/>
    <property type="match status" value="1"/>
</dbReference>
<evidence type="ECO:0000256" key="5">
    <source>
        <dbReference type="ARBA" id="ARBA00022764"/>
    </source>
</evidence>
<dbReference type="GO" id="GO:0004130">
    <property type="term" value="F:cytochrome-c peroxidase activity"/>
    <property type="evidence" value="ECO:0007669"/>
    <property type="project" value="UniProtKB-EC"/>
</dbReference>
<dbReference type="SUPFAM" id="SSF46626">
    <property type="entry name" value="Cytochrome c"/>
    <property type="match status" value="2"/>
</dbReference>
<keyword evidence="6 11" id="KW-0560">Oxidoreductase</keyword>
<evidence type="ECO:0000256" key="7">
    <source>
        <dbReference type="ARBA" id="ARBA00023004"/>
    </source>
</evidence>
<evidence type="ECO:0000313" key="12">
    <source>
        <dbReference type="Proteomes" id="UP001302949"/>
    </source>
</evidence>
<feature type="chain" id="PRO_5047495322" evidence="9">
    <location>
        <begin position="20"/>
        <end position="366"/>
    </location>
</feature>
<feature type="signal peptide" evidence="9">
    <location>
        <begin position="1"/>
        <end position="19"/>
    </location>
</feature>
<reference evidence="11 12" key="1">
    <citation type="submission" date="2023-12" db="EMBL/GenBank/DDBJ databases">
        <title>Novel species of the genus Arcicella isolated from rivers.</title>
        <authorList>
            <person name="Lu H."/>
        </authorList>
    </citation>
    <scope>NUCLEOTIDE SEQUENCE [LARGE SCALE GENOMIC DNA]</scope>
    <source>
        <strain evidence="11 12">KCTC 23307</strain>
    </source>
</reference>
<evidence type="ECO:0000256" key="9">
    <source>
        <dbReference type="SAM" id="SignalP"/>
    </source>
</evidence>
<gene>
    <name evidence="11" type="ORF">VB248_03975</name>
</gene>
<dbReference type="PANTHER" id="PTHR30600:SF10">
    <property type="entry name" value="BLL6722 PROTEIN"/>
    <property type="match status" value="1"/>
</dbReference>
<proteinExistence type="predicted"/>
<keyword evidence="4 9" id="KW-0732">Signal</keyword>
<organism evidence="11 12">
    <name type="scientific">Arcicella rigui</name>
    <dbReference type="NCBI Taxonomy" id="797020"/>
    <lineage>
        <taxon>Bacteria</taxon>
        <taxon>Pseudomonadati</taxon>
        <taxon>Bacteroidota</taxon>
        <taxon>Cytophagia</taxon>
        <taxon>Cytophagales</taxon>
        <taxon>Flectobacillaceae</taxon>
        <taxon>Arcicella</taxon>
    </lineage>
</organism>